<dbReference type="Gene3D" id="1.20.1250.20">
    <property type="entry name" value="MFS general substrate transporter like domains"/>
    <property type="match status" value="1"/>
</dbReference>
<evidence type="ECO:0000256" key="4">
    <source>
        <dbReference type="ARBA" id="ARBA00022692"/>
    </source>
</evidence>
<dbReference type="PANTHER" id="PTHR23517:SF13">
    <property type="entry name" value="MAJOR FACILITATOR SUPERFAMILY MFS_1"/>
    <property type="match status" value="1"/>
</dbReference>
<name>A0ABP7TXI6_9PSEU</name>
<feature type="transmembrane region" description="Helical" evidence="7">
    <location>
        <begin position="367"/>
        <end position="384"/>
    </location>
</feature>
<feature type="chain" id="PRO_5047518329" evidence="8">
    <location>
        <begin position="23"/>
        <end position="397"/>
    </location>
</feature>
<keyword evidence="8" id="KW-0732">Signal</keyword>
<dbReference type="PANTHER" id="PTHR23517">
    <property type="entry name" value="RESISTANCE PROTEIN MDTM, PUTATIVE-RELATED-RELATED"/>
    <property type="match status" value="1"/>
</dbReference>
<accession>A0ABP7TXI6</accession>
<feature type="transmembrane region" description="Helical" evidence="7">
    <location>
        <begin position="243"/>
        <end position="264"/>
    </location>
</feature>
<keyword evidence="2" id="KW-0813">Transport</keyword>
<keyword evidence="3" id="KW-1003">Cell membrane</keyword>
<sequence length="397" mass="39786">MTRSLAFWTLAATLFTFMAAAAAPSPLYVVYQAQWGFTGTTLTVVFGVYALALLAALVTVGAVSDHIGRRPVLLASLAVQLAALVVFVSADGVGWLLLARVLQGLATGAATGAITAGLVDVQPPHRPGLAALITSAVPGLGLGLGALGSGLLVEYAPAPTTLVFVLLIAVTALMAAGIALMPETSTRRPGALASLWPRLAVPAAGRTTFFGTVPIFAATWGVAGLYLSLGPSLVAEILHLRDHLVSGAVVCSLMIGAAVGSVLARGRAPRSAMVTGALGLALGLAITLIGLHAGSLATLFLGSVVSGLGFGISFLGAFATAAALATPEHRAALFATIYTVNYLAFSLPAIAAGAAATSFGLAATADVYGIAVIVISLAAVAFLARAQRKQPSTVHCG</sequence>
<dbReference type="RefSeq" id="WP_344884231.1">
    <property type="nucleotide sequence ID" value="NZ_BAABAL010000021.1"/>
</dbReference>
<feature type="transmembrane region" description="Helical" evidence="7">
    <location>
        <begin position="299"/>
        <end position="324"/>
    </location>
</feature>
<proteinExistence type="predicted"/>
<evidence type="ECO:0000313" key="10">
    <source>
        <dbReference type="EMBL" id="GAA4032748.1"/>
    </source>
</evidence>
<dbReference type="PROSITE" id="PS50850">
    <property type="entry name" value="MFS"/>
    <property type="match status" value="1"/>
</dbReference>
<evidence type="ECO:0000256" key="1">
    <source>
        <dbReference type="ARBA" id="ARBA00004651"/>
    </source>
</evidence>
<dbReference type="SUPFAM" id="SSF103473">
    <property type="entry name" value="MFS general substrate transporter"/>
    <property type="match status" value="1"/>
</dbReference>
<dbReference type="InterPro" id="IPR005829">
    <property type="entry name" value="Sugar_transporter_CS"/>
</dbReference>
<gene>
    <name evidence="10" type="ORF">GCM10022247_67230</name>
</gene>
<feature type="transmembrane region" description="Helical" evidence="7">
    <location>
        <begin position="38"/>
        <end position="60"/>
    </location>
</feature>
<organism evidence="10 11">
    <name type="scientific">Allokutzneria multivorans</name>
    <dbReference type="NCBI Taxonomy" id="1142134"/>
    <lineage>
        <taxon>Bacteria</taxon>
        <taxon>Bacillati</taxon>
        <taxon>Actinomycetota</taxon>
        <taxon>Actinomycetes</taxon>
        <taxon>Pseudonocardiales</taxon>
        <taxon>Pseudonocardiaceae</taxon>
        <taxon>Allokutzneria</taxon>
    </lineage>
</organism>
<feature type="transmembrane region" description="Helical" evidence="7">
    <location>
        <begin position="96"/>
        <end position="119"/>
    </location>
</feature>
<dbReference type="Pfam" id="PF07690">
    <property type="entry name" value="MFS_1"/>
    <property type="match status" value="1"/>
</dbReference>
<comment type="subcellular location">
    <subcellularLocation>
        <location evidence="1">Cell membrane</location>
        <topology evidence="1">Multi-pass membrane protein</topology>
    </subcellularLocation>
</comment>
<feature type="transmembrane region" description="Helical" evidence="7">
    <location>
        <begin position="271"/>
        <end position="293"/>
    </location>
</feature>
<evidence type="ECO:0000256" key="5">
    <source>
        <dbReference type="ARBA" id="ARBA00022989"/>
    </source>
</evidence>
<evidence type="ECO:0000256" key="7">
    <source>
        <dbReference type="SAM" id="Phobius"/>
    </source>
</evidence>
<feature type="signal peptide" evidence="8">
    <location>
        <begin position="1"/>
        <end position="22"/>
    </location>
</feature>
<dbReference type="Proteomes" id="UP001501747">
    <property type="component" value="Unassembled WGS sequence"/>
</dbReference>
<evidence type="ECO:0000313" key="11">
    <source>
        <dbReference type="Proteomes" id="UP001501747"/>
    </source>
</evidence>
<dbReference type="InterPro" id="IPR011701">
    <property type="entry name" value="MFS"/>
</dbReference>
<evidence type="ECO:0000256" key="3">
    <source>
        <dbReference type="ARBA" id="ARBA00022475"/>
    </source>
</evidence>
<dbReference type="EMBL" id="BAABAL010000021">
    <property type="protein sequence ID" value="GAA4032748.1"/>
    <property type="molecule type" value="Genomic_DNA"/>
</dbReference>
<evidence type="ECO:0000256" key="6">
    <source>
        <dbReference type="ARBA" id="ARBA00023136"/>
    </source>
</evidence>
<protein>
    <submittedName>
        <fullName evidence="10">MFS transporter</fullName>
    </submittedName>
</protein>
<feature type="transmembrane region" description="Helical" evidence="7">
    <location>
        <begin position="331"/>
        <end position="355"/>
    </location>
</feature>
<keyword evidence="6 7" id="KW-0472">Membrane</keyword>
<dbReference type="InterPro" id="IPR036259">
    <property type="entry name" value="MFS_trans_sf"/>
</dbReference>
<feature type="transmembrane region" description="Helical" evidence="7">
    <location>
        <begin position="203"/>
        <end position="223"/>
    </location>
</feature>
<feature type="transmembrane region" description="Helical" evidence="7">
    <location>
        <begin position="72"/>
        <end position="90"/>
    </location>
</feature>
<comment type="caution">
    <text evidence="10">The sequence shown here is derived from an EMBL/GenBank/DDBJ whole genome shotgun (WGS) entry which is preliminary data.</text>
</comment>
<keyword evidence="11" id="KW-1185">Reference proteome</keyword>
<reference evidence="11" key="1">
    <citation type="journal article" date="2019" name="Int. J. Syst. Evol. Microbiol.">
        <title>The Global Catalogue of Microorganisms (GCM) 10K type strain sequencing project: providing services to taxonomists for standard genome sequencing and annotation.</title>
        <authorList>
            <consortium name="The Broad Institute Genomics Platform"/>
            <consortium name="The Broad Institute Genome Sequencing Center for Infectious Disease"/>
            <person name="Wu L."/>
            <person name="Ma J."/>
        </authorList>
    </citation>
    <scope>NUCLEOTIDE SEQUENCE [LARGE SCALE GENOMIC DNA]</scope>
    <source>
        <strain evidence="11">JCM 17342</strain>
    </source>
</reference>
<evidence type="ECO:0000256" key="8">
    <source>
        <dbReference type="SAM" id="SignalP"/>
    </source>
</evidence>
<dbReference type="PROSITE" id="PS00216">
    <property type="entry name" value="SUGAR_TRANSPORT_1"/>
    <property type="match status" value="1"/>
</dbReference>
<feature type="transmembrane region" description="Helical" evidence="7">
    <location>
        <begin position="162"/>
        <end position="182"/>
    </location>
</feature>
<evidence type="ECO:0000256" key="2">
    <source>
        <dbReference type="ARBA" id="ARBA00022448"/>
    </source>
</evidence>
<dbReference type="InterPro" id="IPR020846">
    <property type="entry name" value="MFS_dom"/>
</dbReference>
<dbReference type="InterPro" id="IPR050171">
    <property type="entry name" value="MFS_Transporters"/>
</dbReference>
<feature type="transmembrane region" description="Helical" evidence="7">
    <location>
        <begin position="131"/>
        <end position="156"/>
    </location>
</feature>
<keyword evidence="5 7" id="KW-1133">Transmembrane helix</keyword>
<keyword evidence="4 7" id="KW-0812">Transmembrane</keyword>
<feature type="domain" description="Major facilitator superfamily (MFS) profile" evidence="9">
    <location>
        <begin position="4"/>
        <end position="388"/>
    </location>
</feature>
<evidence type="ECO:0000259" key="9">
    <source>
        <dbReference type="PROSITE" id="PS50850"/>
    </source>
</evidence>